<protein>
    <submittedName>
        <fullName evidence="7">Outer membrane efflux protein</fullName>
    </submittedName>
</protein>
<dbReference type="RefSeq" id="WP_008626722.1">
    <property type="nucleotide sequence ID" value="NZ_AMZY02000009.1"/>
</dbReference>
<dbReference type="eggNOG" id="COG1538">
    <property type="taxonomic scope" value="Bacteria"/>
</dbReference>
<evidence type="ECO:0000256" key="3">
    <source>
        <dbReference type="ARBA" id="ARBA00022692"/>
    </source>
</evidence>
<dbReference type="STRING" id="1239962.C943_04542"/>
<comment type="subcellular location">
    <subcellularLocation>
        <location evidence="1">Cell outer membrane</location>
    </subcellularLocation>
</comment>
<evidence type="ECO:0000256" key="5">
    <source>
        <dbReference type="ARBA" id="ARBA00023237"/>
    </source>
</evidence>
<feature type="coiled-coil region" evidence="6">
    <location>
        <begin position="329"/>
        <end position="426"/>
    </location>
</feature>
<evidence type="ECO:0000256" key="4">
    <source>
        <dbReference type="ARBA" id="ARBA00023136"/>
    </source>
</evidence>
<proteinExistence type="predicted"/>
<dbReference type="GO" id="GO:0015562">
    <property type="term" value="F:efflux transmembrane transporter activity"/>
    <property type="evidence" value="ECO:0007669"/>
    <property type="project" value="InterPro"/>
</dbReference>
<dbReference type="OrthoDB" id="367883at2"/>
<evidence type="ECO:0000313" key="7">
    <source>
        <dbReference type="EMBL" id="EMS33663.1"/>
    </source>
</evidence>
<reference evidence="7" key="1">
    <citation type="submission" date="2013-01" db="EMBL/GenBank/DDBJ databases">
        <title>Genome assembly of Mariniradius saccharolyticus AK6.</title>
        <authorList>
            <person name="Vaidya B."/>
            <person name="Khatri I."/>
            <person name="Tanuku N.R.S."/>
            <person name="Subramanian S."/>
            <person name="Pinnaka A."/>
        </authorList>
    </citation>
    <scope>NUCLEOTIDE SEQUENCE [LARGE SCALE GENOMIC DNA]</scope>
    <source>
        <strain evidence="7">AK6</strain>
    </source>
</reference>
<evidence type="ECO:0000256" key="6">
    <source>
        <dbReference type="SAM" id="Coils"/>
    </source>
</evidence>
<keyword evidence="2" id="KW-1134">Transmembrane beta strand</keyword>
<dbReference type="PANTHER" id="PTHR30026">
    <property type="entry name" value="OUTER MEMBRANE PROTEIN TOLC"/>
    <property type="match status" value="1"/>
</dbReference>
<keyword evidence="5" id="KW-0998">Cell outer membrane</keyword>
<dbReference type="SUPFAM" id="SSF56954">
    <property type="entry name" value="Outer membrane efflux proteins (OEP)"/>
    <property type="match status" value="1"/>
</dbReference>
<dbReference type="GO" id="GO:0009279">
    <property type="term" value="C:cell outer membrane"/>
    <property type="evidence" value="ECO:0007669"/>
    <property type="project" value="UniProtKB-SubCell"/>
</dbReference>
<dbReference type="Gene3D" id="1.20.1600.10">
    <property type="entry name" value="Outer membrane efflux proteins (OEP)"/>
    <property type="match status" value="1"/>
</dbReference>
<comment type="caution">
    <text evidence="7">The sequence shown here is derived from an EMBL/GenBank/DDBJ whole genome shotgun (WGS) entry which is preliminary data.</text>
</comment>
<dbReference type="InterPro" id="IPR051906">
    <property type="entry name" value="TolC-like"/>
</dbReference>
<dbReference type="InParanoid" id="M7XGI1"/>
<dbReference type="EMBL" id="AMZY02000009">
    <property type="protein sequence ID" value="EMS33663.1"/>
    <property type="molecule type" value="Genomic_DNA"/>
</dbReference>
<evidence type="ECO:0000256" key="1">
    <source>
        <dbReference type="ARBA" id="ARBA00004442"/>
    </source>
</evidence>
<evidence type="ECO:0000313" key="8">
    <source>
        <dbReference type="Proteomes" id="UP000010953"/>
    </source>
</evidence>
<name>M7XGI1_9BACT</name>
<gene>
    <name evidence="7" type="ORF">C943_04542</name>
</gene>
<organism evidence="7 8">
    <name type="scientific">Mariniradius saccharolyticus AK6</name>
    <dbReference type="NCBI Taxonomy" id="1239962"/>
    <lineage>
        <taxon>Bacteria</taxon>
        <taxon>Pseudomonadati</taxon>
        <taxon>Bacteroidota</taxon>
        <taxon>Cytophagia</taxon>
        <taxon>Cytophagales</taxon>
        <taxon>Cyclobacteriaceae</taxon>
        <taxon>Mariniradius</taxon>
    </lineage>
</organism>
<dbReference type="PANTHER" id="PTHR30026:SF20">
    <property type="entry name" value="OUTER MEMBRANE PROTEIN TOLC"/>
    <property type="match status" value="1"/>
</dbReference>
<accession>M7XGI1</accession>
<dbReference type="Proteomes" id="UP000010953">
    <property type="component" value="Unassembled WGS sequence"/>
</dbReference>
<dbReference type="AlphaFoldDB" id="M7XGI1"/>
<evidence type="ECO:0000256" key="2">
    <source>
        <dbReference type="ARBA" id="ARBA00022452"/>
    </source>
</evidence>
<dbReference type="GO" id="GO:0015288">
    <property type="term" value="F:porin activity"/>
    <property type="evidence" value="ECO:0007669"/>
    <property type="project" value="TreeGrafter"/>
</dbReference>
<sequence>MKKILAILLFISQSTIGQVTLKECVESGLANKATIKSANTEVVLASLKSIEAKAKYLPQISLAYQYRFNPIIATQVVPVGQFSPVPTDEIRGIRFGTNWQQDAGLTVFQPIIDLTLRNRVKESKLNESLSGVDLKKAEEDLQFEIVKTYSNALDYAYQMDEAIADTLRSFESLSIVAARFKEGKVLKTELNNALVNHNNNQRSFERAAASLVNEKIYLHYLTGISLERLLDESLAEIPERLFDSGEASFQIESTVDFQRLLFEEELINQQIKTDRKKYTPVIGLDGFIGANQFSQQFDPFLANSWYGISYVGLSVKMPIFGTDKSYNADKQLQTQLVQLDSKKEDLKAEKSKELLQINTDIKRLAVEISFMENNVTLLKENVALYRERLLNGQFAAAELNVQEAELQKVLAQLNQLKAQLNTSRTERLQITGALGRELKTL</sequence>
<keyword evidence="8" id="KW-1185">Reference proteome</keyword>
<keyword evidence="6" id="KW-0175">Coiled coil</keyword>
<keyword evidence="4" id="KW-0472">Membrane</keyword>
<keyword evidence="3" id="KW-0812">Transmembrane</keyword>
<dbReference type="GO" id="GO:1990281">
    <property type="term" value="C:efflux pump complex"/>
    <property type="evidence" value="ECO:0007669"/>
    <property type="project" value="TreeGrafter"/>
</dbReference>